<evidence type="ECO:0000313" key="4">
    <source>
        <dbReference type="Proteomes" id="UP000605986"/>
    </source>
</evidence>
<reference evidence="3" key="1">
    <citation type="submission" date="2020-01" db="EMBL/GenBank/DDBJ databases">
        <title>Identification and distribution of gene clusters putatively required for synthesis of sphingolipid metabolism inhibitors in phylogenetically diverse species of the filamentous fungus Fusarium.</title>
        <authorList>
            <person name="Kim H.-S."/>
            <person name="Busman M."/>
            <person name="Brown D.W."/>
            <person name="Divon H."/>
            <person name="Uhlig S."/>
            <person name="Proctor R.H."/>
        </authorList>
    </citation>
    <scope>NUCLEOTIDE SEQUENCE</scope>
    <source>
        <strain evidence="3">NRRL 53441</strain>
    </source>
</reference>
<feature type="transmembrane region" description="Helical" evidence="2">
    <location>
        <begin position="800"/>
        <end position="823"/>
    </location>
</feature>
<feature type="transmembrane region" description="Helical" evidence="2">
    <location>
        <begin position="766"/>
        <end position="788"/>
    </location>
</feature>
<dbReference type="AlphaFoldDB" id="A0A8H4NVK8"/>
<proteinExistence type="predicted"/>
<name>A0A8H4NVK8_9HYPO</name>
<keyword evidence="2" id="KW-0812">Transmembrane</keyword>
<dbReference type="EMBL" id="JAADJG010000416">
    <property type="protein sequence ID" value="KAF4447048.1"/>
    <property type="molecule type" value="Genomic_DNA"/>
</dbReference>
<evidence type="ECO:0000313" key="3">
    <source>
        <dbReference type="EMBL" id="KAF4447048.1"/>
    </source>
</evidence>
<dbReference type="Proteomes" id="UP000605986">
    <property type="component" value="Unassembled WGS sequence"/>
</dbReference>
<sequence>MASPPPSYSELELPPPSYVKESMYSVAMEEEEAGEKDTQEVEIEVAMYTVSVNLAATGDKPKWAAHGLLQFGMMKPLGVLQNYVAYQPAADYADPDSDPQWENISDSIEVINDLKEQTETHYIKNVEPIKTPWAFDLVVGAPKSGAKLAGTYTDENCKKWAWAGRCTVPSMVIKIHEKRLPDIPKPPGVTATINDFAQINPFAWESGDGFKRGDDVAQIRGDEMWQKISLHALPPAIKQRLFRDLQPLTPPEETLLKKYPEFFKRFSVHEMAERLKKTDAMPTGIKNHIQYKKYWFLQMMTSYVPPKKESNKPDPVVQYGWDREKNKKELTTLQTQYMGVAMDCYEAGYISFRSDWTQFLEHAEYWYQMYDRYLVSEGHLKPWLAKLPSRKEEKGAMPVPVEVMHWGNKLSLLKRAVARVDKAKADTFDVEKTTKRIATAAALHFTYAQVLDEHLITQMREILKRLKDAGDKYLEELEGMTDAQKELYNEMKLHGLELFEKLTSEESPLRHLVEKWANQHGPPTPTPKGLIWGGRKHFTLGQFSEVLERLDLEKGLDKHQRKLLDLPLDALEREYVGIGDLARFFNPEDFPKGNRREALREWLSGLKQSAKDGLKNLGKKLKSLKWWCTKFLTSLHFVAVTGLVTELMKNSAHMSSVQLAMYIMQVTVIGSEWLLFRTGRWIMLKVYAAYDVGRKVTGSIVKWLTNTLPKDGAKLFSRFRYAFIGNVYKVIRLVGFACTILGLIATHDELEKARELNENDARIYTIFNRISFSLQIFEVIMITGEIVFEGLGMTAMSSLCGILGCVAGIVGIIAVVIYMVWFAPNPWTFATNWLEDEGKKFGAYDPNKEDVPEKEPGIQLPDPDKKGSDKN</sequence>
<keyword evidence="2" id="KW-1133">Transmembrane helix</keyword>
<comment type="caution">
    <text evidence="3">The sequence shown here is derived from an EMBL/GenBank/DDBJ whole genome shotgun (WGS) entry which is preliminary data.</text>
</comment>
<protein>
    <submittedName>
        <fullName evidence="3">Polyprotein 1</fullName>
    </submittedName>
</protein>
<feature type="region of interest" description="Disordered" evidence="1">
    <location>
        <begin position="844"/>
        <end position="871"/>
    </location>
</feature>
<organism evidence="3 4">
    <name type="scientific">Fusarium austroafricanum</name>
    <dbReference type="NCBI Taxonomy" id="2364996"/>
    <lineage>
        <taxon>Eukaryota</taxon>
        <taxon>Fungi</taxon>
        <taxon>Dikarya</taxon>
        <taxon>Ascomycota</taxon>
        <taxon>Pezizomycotina</taxon>
        <taxon>Sordariomycetes</taxon>
        <taxon>Hypocreomycetidae</taxon>
        <taxon>Hypocreales</taxon>
        <taxon>Nectriaceae</taxon>
        <taxon>Fusarium</taxon>
        <taxon>Fusarium concolor species complex</taxon>
    </lineage>
</organism>
<gene>
    <name evidence="3" type="ORF">F53441_9347</name>
</gene>
<evidence type="ECO:0000256" key="1">
    <source>
        <dbReference type="SAM" id="MobiDB-lite"/>
    </source>
</evidence>
<feature type="transmembrane region" description="Helical" evidence="2">
    <location>
        <begin position="727"/>
        <end position="746"/>
    </location>
</feature>
<keyword evidence="2" id="KW-0472">Membrane</keyword>
<dbReference type="OrthoDB" id="3791552at2759"/>
<evidence type="ECO:0000256" key="2">
    <source>
        <dbReference type="SAM" id="Phobius"/>
    </source>
</evidence>
<accession>A0A8H4NVK8</accession>
<keyword evidence="4" id="KW-1185">Reference proteome</keyword>
<feature type="transmembrane region" description="Helical" evidence="2">
    <location>
        <begin position="659"/>
        <end position="676"/>
    </location>
</feature>